<name>A0A8G1W0H5_9EURO</name>
<keyword evidence="1" id="KW-1133">Transmembrane helix</keyword>
<dbReference type="GeneID" id="63864729"/>
<dbReference type="VEuPathDB" id="FungiDB:BO72DRAFT_476657"/>
<dbReference type="AlphaFoldDB" id="A0A8G1W0H5"/>
<evidence type="ECO:0000313" key="3">
    <source>
        <dbReference type="Proteomes" id="UP000249789"/>
    </source>
</evidence>
<gene>
    <name evidence="2" type="ORF">BO72DRAFT_476657</name>
</gene>
<feature type="transmembrane region" description="Helical" evidence="1">
    <location>
        <begin position="101"/>
        <end position="119"/>
    </location>
</feature>
<evidence type="ECO:0000313" key="2">
    <source>
        <dbReference type="EMBL" id="RAK78361.1"/>
    </source>
</evidence>
<keyword evidence="3" id="KW-1185">Reference proteome</keyword>
<dbReference type="RefSeq" id="XP_040802371.1">
    <property type="nucleotide sequence ID" value="XM_040947396.1"/>
</dbReference>
<feature type="transmembrane region" description="Helical" evidence="1">
    <location>
        <begin position="570"/>
        <end position="591"/>
    </location>
</feature>
<reference evidence="2 3" key="1">
    <citation type="submission" date="2018-02" db="EMBL/GenBank/DDBJ databases">
        <title>The genomes of Aspergillus section Nigri reveals drivers in fungal speciation.</title>
        <authorList>
            <consortium name="DOE Joint Genome Institute"/>
            <person name="Vesth T.C."/>
            <person name="Nybo J."/>
            <person name="Theobald S."/>
            <person name="Brandl J."/>
            <person name="Frisvad J.C."/>
            <person name="Nielsen K.F."/>
            <person name="Lyhne E.K."/>
            <person name="Kogle M.E."/>
            <person name="Kuo A."/>
            <person name="Riley R."/>
            <person name="Clum A."/>
            <person name="Nolan M."/>
            <person name="Lipzen A."/>
            <person name="Salamov A."/>
            <person name="Henrissat B."/>
            <person name="Wiebenga A."/>
            <person name="De vries R.P."/>
            <person name="Grigoriev I.V."/>
            <person name="Mortensen U.H."/>
            <person name="Andersen M.R."/>
            <person name="Baker S.E."/>
        </authorList>
    </citation>
    <scope>NUCLEOTIDE SEQUENCE [LARGE SCALE GENOMIC DNA]</scope>
    <source>
        <strain evidence="2 3">CBS 313.89</strain>
    </source>
</reference>
<proteinExistence type="predicted"/>
<accession>A0A8G1W0H5</accession>
<sequence>MNTLSPSQQEPPKVVITRSILAALQRCAIHLLPIAVSSTVIGLNIKGTYLGADMMSPFPSETINLALFQLAAKAHEIMIVASLSVTVLLCVRHELLFGRGLPLGLLGSGLAFNNFGYFFSRKFCGGLRYVAIHGERSRKAALISLVVVAGLLATLAGPASAVLLVPKSQPWNPGDTEFFLNGSESDYWPADLSKEIPDLEQLCSEQNSTLLGFCPAGGFLSLWTHWVTMNSTTFQTQNVRSYAKELSGSRFYWPVSSPLSLIPPLYSLGDIQQEPNRRISLIQPHAATVVMLQRLAEDWWRAFSVQKGLSQSQIDDRTASVTFKHAITVARYTTVYFPSIHGRFDFADSLPLDVDSLNSTPNGHLSFQWVHLPPRFGAASIGGLFQTPWKATKGGSVSRIAIGCTVQAGWFPATYPWNIQYDDRSPAWNPTSYSAINGRVAFGDEWLKLLTPPSPLTVTDTASTWRLSTIESIFSIAGLATDAKADEITLDGWLVNDISSWQSVSLVEAIVCSVILDGISRTRSHQVFIEDRVAIQPSTTTASTPSESVTITAEFKISGFSLQGSLSGTLAMSVLIAHLAIAIGHIIYLILKRHTPGSCSSVGELIALAQNSPPASEVLTNTGGEIKSSKTYAHLARIRVAKASDSCGQDRIELVFKAHTPSAELRGDSSGTE</sequence>
<keyword evidence="1" id="KW-0812">Transmembrane</keyword>
<feature type="transmembrane region" description="Helical" evidence="1">
    <location>
        <begin position="140"/>
        <end position="165"/>
    </location>
</feature>
<dbReference type="Proteomes" id="UP000249789">
    <property type="component" value="Unassembled WGS sequence"/>
</dbReference>
<evidence type="ECO:0000256" key="1">
    <source>
        <dbReference type="SAM" id="Phobius"/>
    </source>
</evidence>
<dbReference type="EMBL" id="KZ824637">
    <property type="protein sequence ID" value="RAK78361.1"/>
    <property type="molecule type" value="Genomic_DNA"/>
</dbReference>
<feature type="non-terminal residue" evidence="2">
    <location>
        <position position="1"/>
    </location>
</feature>
<protein>
    <submittedName>
        <fullName evidence="2">Uncharacterized protein</fullName>
    </submittedName>
</protein>
<dbReference type="OrthoDB" id="5342924at2759"/>
<feature type="transmembrane region" description="Helical" evidence="1">
    <location>
        <begin position="20"/>
        <end position="45"/>
    </location>
</feature>
<keyword evidence="1" id="KW-0472">Membrane</keyword>
<organism evidence="2 3">
    <name type="scientific">Aspergillus fijiensis CBS 313.89</name>
    <dbReference type="NCBI Taxonomy" id="1448319"/>
    <lineage>
        <taxon>Eukaryota</taxon>
        <taxon>Fungi</taxon>
        <taxon>Dikarya</taxon>
        <taxon>Ascomycota</taxon>
        <taxon>Pezizomycotina</taxon>
        <taxon>Eurotiomycetes</taxon>
        <taxon>Eurotiomycetidae</taxon>
        <taxon>Eurotiales</taxon>
        <taxon>Aspergillaceae</taxon>
        <taxon>Aspergillus</taxon>
    </lineage>
</organism>